<dbReference type="InterPro" id="IPR006162">
    <property type="entry name" value="Ppantetheine_attach_site"/>
</dbReference>
<evidence type="ECO:0000313" key="7">
    <source>
        <dbReference type="Proteomes" id="UP000657574"/>
    </source>
</evidence>
<dbReference type="InterPro" id="IPR000873">
    <property type="entry name" value="AMP-dep_synth/lig_dom"/>
</dbReference>
<proteinExistence type="predicted"/>
<dbReference type="NCBIfam" id="TIGR01733">
    <property type="entry name" value="AA-adenyl-dom"/>
    <property type="match status" value="1"/>
</dbReference>
<dbReference type="Gene3D" id="3.40.50.12780">
    <property type="entry name" value="N-terminal domain of ligase-like"/>
    <property type="match status" value="1"/>
</dbReference>
<dbReference type="FunFam" id="3.40.50.12780:FF:000012">
    <property type="entry name" value="Non-ribosomal peptide synthetase"/>
    <property type="match status" value="1"/>
</dbReference>
<feature type="transmembrane region" description="Helical" evidence="4">
    <location>
        <begin position="672"/>
        <end position="694"/>
    </location>
</feature>
<evidence type="ECO:0000256" key="1">
    <source>
        <dbReference type="ARBA" id="ARBA00022450"/>
    </source>
</evidence>
<dbReference type="CDD" id="cd05930">
    <property type="entry name" value="A_NRPS"/>
    <property type="match status" value="1"/>
</dbReference>
<dbReference type="Gene3D" id="3.30.300.30">
    <property type="match status" value="1"/>
</dbReference>
<keyword evidence="4" id="KW-0472">Membrane</keyword>
<dbReference type="Gene3D" id="2.160.10.10">
    <property type="entry name" value="Hexapeptide repeat proteins"/>
    <property type="match status" value="3"/>
</dbReference>
<feature type="transmembrane region" description="Helical" evidence="4">
    <location>
        <begin position="880"/>
        <end position="906"/>
    </location>
</feature>
<keyword evidence="2" id="KW-0597">Phosphoprotein</keyword>
<keyword evidence="7" id="KW-1185">Reference proteome</keyword>
<dbReference type="GO" id="GO:0043041">
    <property type="term" value="P:amino acid activation for nonribosomal peptide biosynthetic process"/>
    <property type="evidence" value="ECO:0007669"/>
    <property type="project" value="TreeGrafter"/>
</dbReference>
<protein>
    <submittedName>
        <fullName evidence="6">Amino acid adenylation protein</fullName>
    </submittedName>
</protein>
<feature type="transmembrane region" description="Helical" evidence="4">
    <location>
        <begin position="1200"/>
        <end position="1223"/>
    </location>
</feature>
<dbReference type="PANTHER" id="PTHR45527:SF1">
    <property type="entry name" value="FATTY ACID SYNTHASE"/>
    <property type="match status" value="1"/>
</dbReference>
<dbReference type="PANTHER" id="PTHR45527">
    <property type="entry name" value="NONRIBOSOMAL PEPTIDE SYNTHETASE"/>
    <property type="match status" value="1"/>
</dbReference>
<organism evidence="6 7">
    <name type="scientific">Streptomyces brasiliensis</name>
    <dbReference type="NCBI Taxonomy" id="1954"/>
    <lineage>
        <taxon>Bacteria</taxon>
        <taxon>Bacillati</taxon>
        <taxon>Actinomycetota</taxon>
        <taxon>Actinomycetes</taxon>
        <taxon>Kitasatosporales</taxon>
        <taxon>Streptomycetaceae</taxon>
        <taxon>Streptomyces</taxon>
    </lineage>
</organism>
<dbReference type="GO" id="GO:0044550">
    <property type="term" value="P:secondary metabolite biosynthetic process"/>
    <property type="evidence" value="ECO:0007669"/>
    <property type="project" value="TreeGrafter"/>
</dbReference>
<feature type="transmembrane region" description="Helical" evidence="4">
    <location>
        <begin position="1156"/>
        <end position="1179"/>
    </location>
</feature>
<evidence type="ECO:0000256" key="3">
    <source>
        <dbReference type="SAM" id="MobiDB-lite"/>
    </source>
</evidence>
<dbReference type="InterPro" id="IPR010071">
    <property type="entry name" value="AA_adenyl_dom"/>
</dbReference>
<feature type="domain" description="Carrier" evidence="5">
    <location>
        <begin position="537"/>
        <end position="616"/>
    </location>
</feature>
<gene>
    <name evidence="6" type="ORF">GCM10010121_087700</name>
</gene>
<keyword evidence="1" id="KW-0596">Phosphopantetheine</keyword>
<dbReference type="PROSITE" id="PS00455">
    <property type="entry name" value="AMP_BINDING"/>
    <property type="match status" value="1"/>
</dbReference>
<dbReference type="Pfam" id="PF00550">
    <property type="entry name" value="PP-binding"/>
    <property type="match status" value="1"/>
</dbReference>
<reference evidence="6" key="2">
    <citation type="submission" date="2020-09" db="EMBL/GenBank/DDBJ databases">
        <authorList>
            <person name="Sun Q."/>
            <person name="Ohkuma M."/>
        </authorList>
    </citation>
    <scope>NUCLEOTIDE SEQUENCE</scope>
    <source>
        <strain evidence="6">JCM 3086</strain>
    </source>
</reference>
<feature type="transmembrane region" description="Helical" evidence="4">
    <location>
        <begin position="912"/>
        <end position="935"/>
    </location>
</feature>
<dbReference type="Gene3D" id="1.10.1200.10">
    <property type="entry name" value="ACP-like"/>
    <property type="match status" value="1"/>
</dbReference>
<dbReference type="InterPro" id="IPR012728">
    <property type="entry name" value="Pls/PosA_C"/>
</dbReference>
<feature type="region of interest" description="Disordered" evidence="3">
    <location>
        <begin position="1331"/>
        <end position="1355"/>
    </location>
</feature>
<dbReference type="InterPro" id="IPR009081">
    <property type="entry name" value="PP-bd_ACP"/>
</dbReference>
<dbReference type="Proteomes" id="UP000657574">
    <property type="component" value="Unassembled WGS sequence"/>
</dbReference>
<dbReference type="InterPro" id="IPR011004">
    <property type="entry name" value="Trimer_LpxA-like_sf"/>
</dbReference>
<name>A0A917P628_9ACTN</name>
<dbReference type="GO" id="GO:0005737">
    <property type="term" value="C:cytoplasm"/>
    <property type="evidence" value="ECO:0007669"/>
    <property type="project" value="TreeGrafter"/>
</dbReference>
<dbReference type="EMBL" id="BMQA01000076">
    <property type="protein sequence ID" value="GGJ63595.1"/>
    <property type="molecule type" value="Genomic_DNA"/>
</dbReference>
<sequence length="1355" mass="142810">MASHTAALPVVPAGGRTAGTGAGDRLIRFFEEACDHTPWAVALECGAHRLTYADLDARANRVAHHLRRLGIGPGRRAALLLPRSVETYVSLLGVCKAGATFVPIDPTAPPDRVAFILRDAGAAAVLTTSALAADAGWAGPDGMCPVVEVDTCARDLARLPCSRPPALDRGTDDPLAYVMYTSGSSGRPKGVEIAQSSICNFLRVVCPVYGVRPRDRVYQGMALSFDFSIEEIWPTWATGATLVAGPAGPGRLGDELADFLQDHEVTVLYCVPTLLATIPHDLPRLRSVFVGGEACPAALVERWSRPGRRILNTYGPTEATVTATVQELLPGRPVTIGRPLPTYSVFLLDERCRPVPRGAVGEICLGGPGLARGYVGRPDLTADRFVELPLAPGGARLYRTGDLGRMTAEGEIEYLGRADAEVKIRGYRVSLEEIDSVLMEDPGVAQAATALVVPRAGCDSDRVLAAYVVRAADRAVPDDVLTARLHERLRRSLPAYMVPSTLDFLDRLPVMPSGKADRSRLPALAGRRFAGGGRVVPARDEPERRVRDAWAQALGIAPEELSAEADFFTELGGHSLLAARAVSLLRDWDEAAGPTLRDMYEHPTVRAFAARLRHSSGAPGPARRPRPAPLRHGRGRIARAGLAQAAALYGLLLLLTGPVAVSYAVHHGRVSGWGAAVLPTLAVLAGFSAVRWLVPVVLARPLAAGIGPGRYPLWGATYLRLWALDVLLLGLSPLRVLSGSPLMGLYLRLLGARIGPRTTIATSVVGLPTLLYVGRDAAIGYGATLRPWQVADGWVTVAPITIGERAYVGANAVCAPGAYLGARSALAEQSVAGPDTVVPTGARRSGSPARPVRTLSPLVEGMLRARGEADRWRPRQLAGVLLGLVLLEAAMVAPALPGVALFWWAWLRGGTAAGLTAAALSGPLFVATACLIVAAGKRLVLPRTPVGIHPARSALGVRKWIADKLLEHSLMLTNSLYATLYTVPWLRLLGARIGRGAEVSTVAHVDPDLLTLGEGSFVADMAGVGVATFAGDRMAFGTTEVGGRAFVGNAALVPAGTRLGAGCLIGVGTVPPADRVAAGSTWLGSPALRLPVRQDSGRYPEKLTFRPTRGAVLGRLAIEFFRATMPTSVLATGACLYLVALSGIARRTGPLVPPLVSPLLALGAMLGVIGYCALAKWVVAGRYRPRVEPLWSLFVRRTEFVTGLFEAAAVPAGVGALVGTPFLPPVLRAFGARIGRRAWIGTTYLTEFDLVEVGDDAAIGMHVSLQTHLFEDRVMKMSRVHVGPGASIGHRTVVLYDTVVGAGVRLGALSLVMKGERLTPGTEWQGLPAEGLTTAAAGPNAPAAPAGSRAAQRTA</sequence>
<keyword evidence="4" id="KW-0812">Transmembrane</keyword>
<dbReference type="NCBIfam" id="TIGR02353">
    <property type="entry name" value="NRPS_term_dom"/>
    <property type="match status" value="1"/>
</dbReference>
<dbReference type="InterPro" id="IPR025110">
    <property type="entry name" value="AMP-bd_C"/>
</dbReference>
<feature type="transmembrane region" description="Helical" evidence="4">
    <location>
        <begin position="646"/>
        <end position="665"/>
    </location>
</feature>
<dbReference type="PROSITE" id="PS50075">
    <property type="entry name" value="CARRIER"/>
    <property type="match status" value="1"/>
</dbReference>
<dbReference type="FunFam" id="3.40.50.980:FF:000001">
    <property type="entry name" value="Non-ribosomal peptide synthetase"/>
    <property type="match status" value="1"/>
</dbReference>
<dbReference type="Pfam" id="PF00501">
    <property type="entry name" value="AMP-binding"/>
    <property type="match status" value="1"/>
</dbReference>
<dbReference type="SUPFAM" id="SSF56801">
    <property type="entry name" value="Acetyl-CoA synthetase-like"/>
    <property type="match status" value="1"/>
</dbReference>
<feature type="transmembrane region" description="Helical" evidence="4">
    <location>
        <begin position="1123"/>
        <end position="1144"/>
    </location>
</feature>
<dbReference type="SUPFAM" id="SSF51161">
    <property type="entry name" value="Trimeric LpxA-like enzymes"/>
    <property type="match status" value="3"/>
</dbReference>
<dbReference type="InterPro" id="IPR042099">
    <property type="entry name" value="ANL_N_sf"/>
</dbReference>
<dbReference type="InterPro" id="IPR036736">
    <property type="entry name" value="ACP-like_sf"/>
</dbReference>
<comment type="caution">
    <text evidence="6">The sequence shown here is derived from an EMBL/GenBank/DDBJ whole genome shotgun (WGS) entry which is preliminary data.</text>
</comment>
<reference evidence="6" key="1">
    <citation type="journal article" date="2014" name="Int. J. Syst. Evol. Microbiol.">
        <title>Complete genome sequence of Corynebacterium casei LMG S-19264T (=DSM 44701T), isolated from a smear-ripened cheese.</title>
        <authorList>
            <consortium name="US DOE Joint Genome Institute (JGI-PGF)"/>
            <person name="Walter F."/>
            <person name="Albersmeier A."/>
            <person name="Kalinowski J."/>
            <person name="Ruckert C."/>
        </authorList>
    </citation>
    <scope>NUCLEOTIDE SEQUENCE</scope>
    <source>
        <strain evidence="6">JCM 3086</strain>
    </source>
</reference>
<evidence type="ECO:0000256" key="2">
    <source>
        <dbReference type="ARBA" id="ARBA00022553"/>
    </source>
</evidence>
<evidence type="ECO:0000313" key="6">
    <source>
        <dbReference type="EMBL" id="GGJ63595.1"/>
    </source>
</evidence>
<feature type="transmembrane region" description="Helical" evidence="4">
    <location>
        <begin position="721"/>
        <end position="747"/>
    </location>
</feature>
<dbReference type="SUPFAM" id="SSF47336">
    <property type="entry name" value="ACP-like"/>
    <property type="match status" value="1"/>
</dbReference>
<dbReference type="InterPro" id="IPR045851">
    <property type="entry name" value="AMP-bd_C_sf"/>
</dbReference>
<keyword evidence="4" id="KW-1133">Transmembrane helix</keyword>
<dbReference type="GO" id="GO:0031177">
    <property type="term" value="F:phosphopantetheine binding"/>
    <property type="evidence" value="ECO:0007669"/>
    <property type="project" value="TreeGrafter"/>
</dbReference>
<evidence type="ECO:0000259" key="5">
    <source>
        <dbReference type="PROSITE" id="PS50075"/>
    </source>
</evidence>
<dbReference type="Pfam" id="PF13193">
    <property type="entry name" value="AMP-binding_C"/>
    <property type="match status" value="1"/>
</dbReference>
<dbReference type="PROSITE" id="PS00012">
    <property type="entry name" value="PHOSPHOPANTETHEINE"/>
    <property type="match status" value="1"/>
</dbReference>
<accession>A0A917P628</accession>
<evidence type="ECO:0000256" key="4">
    <source>
        <dbReference type="SAM" id="Phobius"/>
    </source>
</evidence>
<dbReference type="RefSeq" id="WP_189316897.1">
    <property type="nucleotide sequence ID" value="NZ_BMQA01000076.1"/>
</dbReference>
<dbReference type="InterPro" id="IPR020845">
    <property type="entry name" value="AMP-binding_CS"/>
</dbReference>